<organism evidence="2 3">
    <name type="scientific">Anas platyrhynchos</name>
    <name type="common">Mallard</name>
    <name type="synonym">Anas boschas</name>
    <dbReference type="NCBI Taxonomy" id="8839"/>
    <lineage>
        <taxon>Eukaryota</taxon>
        <taxon>Metazoa</taxon>
        <taxon>Chordata</taxon>
        <taxon>Craniata</taxon>
        <taxon>Vertebrata</taxon>
        <taxon>Euteleostomi</taxon>
        <taxon>Archelosauria</taxon>
        <taxon>Archosauria</taxon>
        <taxon>Dinosauria</taxon>
        <taxon>Saurischia</taxon>
        <taxon>Theropoda</taxon>
        <taxon>Coelurosauria</taxon>
        <taxon>Aves</taxon>
        <taxon>Neognathae</taxon>
        <taxon>Galloanserae</taxon>
        <taxon>Anseriformes</taxon>
        <taxon>Anatidae</taxon>
        <taxon>Anatinae</taxon>
        <taxon>Anas</taxon>
    </lineage>
</organism>
<sequence>MGQSRSAAERGIRTGRALFSAPRPPEHAEGAARALQPSLEEKVKPHVRWFADEMNNPSHEREFQEGKQKQAVCKVRSALNRRFSTLSGVY</sequence>
<name>R0JRE9_ANAPL</name>
<feature type="region of interest" description="Disordered" evidence="1">
    <location>
        <begin position="1"/>
        <end position="38"/>
    </location>
</feature>
<proteinExistence type="predicted"/>
<reference evidence="3" key="1">
    <citation type="journal article" date="2013" name="Nat. Genet.">
        <title>The duck genome and transcriptome provide insight into an avian influenza virus reservoir species.</title>
        <authorList>
            <person name="Huang Y."/>
            <person name="Li Y."/>
            <person name="Burt D.W."/>
            <person name="Chen H."/>
            <person name="Zhang Y."/>
            <person name="Qian W."/>
            <person name="Kim H."/>
            <person name="Gan S."/>
            <person name="Zhao Y."/>
            <person name="Li J."/>
            <person name="Yi K."/>
            <person name="Feng H."/>
            <person name="Zhu P."/>
            <person name="Li B."/>
            <person name="Liu Q."/>
            <person name="Fairley S."/>
            <person name="Magor K.E."/>
            <person name="Du Z."/>
            <person name="Hu X."/>
            <person name="Goodman L."/>
            <person name="Tafer H."/>
            <person name="Vignal A."/>
            <person name="Lee T."/>
            <person name="Kim K.W."/>
            <person name="Sheng Z."/>
            <person name="An Y."/>
            <person name="Searle S."/>
            <person name="Herrero J."/>
            <person name="Groenen M.A."/>
            <person name="Crooijmans R.P."/>
            <person name="Faraut T."/>
            <person name="Cai Q."/>
            <person name="Webster R.G."/>
            <person name="Aldridge J.R."/>
            <person name="Warren W.C."/>
            <person name="Bartschat S."/>
            <person name="Kehr S."/>
            <person name="Marz M."/>
            <person name="Stadler P.F."/>
            <person name="Smith J."/>
            <person name="Kraus R.H."/>
            <person name="Zhao Y."/>
            <person name="Ren L."/>
            <person name="Fei J."/>
            <person name="Morisson M."/>
            <person name="Kaiser P."/>
            <person name="Griffin D.K."/>
            <person name="Rao M."/>
            <person name="Pitel F."/>
            <person name="Wang J."/>
            <person name="Li N."/>
        </authorList>
    </citation>
    <scope>NUCLEOTIDE SEQUENCE [LARGE SCALE GENOMIC DNA]</scope>
</reference>
<gene>
    <name evidence="2" type="ORF">Anapl_05667</name>
</gene>
<dbReference type="EMBL" id="KB743256">
    <property type="protein sequence ID" value="EOA99960.1"/>
    <property type="molecule type" value="Genomic_DNA"/>
</dbReference>
<accession>R0JRE9</accession>
<protein>
    <submittedName>
        <fullName evidence="2">Uncharacterized protein</fullName>
    </submittedName>
</protein>
<evidence type="ECO:0000313" key="3">
    <source>
        <dbReference type="Proteomes" id="UP000296049"/>
    </source>
</evidence>
<keyword evidence="3" id="KW-1185">Reference proteome</keyword>
<dbReference type="AlphaFoldDB" id="R0JRE9"/>
<dbReference type="Proteomes" id="UP000296049">
    <property type="component" value="Unassembled WGS sequence"/>
</dbReference>
<evidence type="ECO:0000256" key="1">
    <source>
        <dbReference type="SAM" id="MobiDB-lite"/>
    </source>
</evidence>
<evidence type="ECO:0000313" key="2">
    <source>
        <dbReference type="EMBL" id="EOA99960.1"/>
    </source>
</evidence>